<accession>A0A4Y2E9B0</accession>
<proteinExistence type="predicted"/>
<evidence type="ECO:0000313" key="2">
    <source>
        <dbReference type="Proteomes" id="UP000499080"/>
    </source>
</evidence>
<comment type="caution">
    <text evidence="1">The sequence shown here is derived from an EMBL/GenBank/DDBJ whole genome shotgun (WGS) entry which is preliminary data.</text>
</comment>
<keyword evidence="2" id="KW-1185">Reference proteome</keyword>
<dbReference type="EMBL" id="BGPR01000545">
    <property type="protein sequence ID" value="GBM25773.1"/>
    <property type="molecule type" value="Genomic_DNA"/>
</dbReference>
<protein>
    <submittedName>
        <fullName evidence="1">Uncharacterized protein</fullName>
    </submittedName>
</protein>
<reference evidence="1 2" key="1">
    <citation type="journal article" date="2019" name="Sci. Rep.">
        <title>Orb-weaving spider Araneus ventricosus genome elucidates the spidroin gene catalogue.</title>
        <authorList>
            <person name="Kono N."/>
            <person name="Nakamura H."/>
            <person name="Ohtoshi R."/>
            <person name="Moran D.A.P."/>
            <person name="Shinohara A."/>
            <person name="Yoshida Y."/>
            <person name="Fujiwara M."/>
            <person name="Mori M."/>
            <person name="Tomita M."/>
            <person name="Arakawa K."/>
        </authorList>
    </citation>
    <scope>NUCLEOTIDE SEQUENCE [LARGE SCALE GENOMIC DNA]</scope>
</reference>
<dbReference type="Proteomes" id="UP000499080">
    <property type="component" value="Unassembled WGS sequence"/>
</dbReference>
<gene>
    <name evidence="1" type="ORF">AVEN_2133_1</name>
</gene>
<sequence>MNGHWPVLVGVGVDWWVHPPSTSILERGEYLIGWSGLDCYEARCRTMGVVLAEERLFSSEQRFLIVDPAILNHGQITTPELAPSSLKLHATSAKESITTMALDYTSLIFSGIGSRTELASLRSRSATLQPNHGCVFKILSLS</sequence>
<name>A0A4Y2E9B0_ARAVE</name>
<dbReference type="AlphaFoldDB" id="A0A4Y2E9B0"/>
<organism evidence="1 2">
    <name type="scientific">Araneus ventricosus</name>
    <name type="common">Orbweaver spider</name>
    <name type="synonym">Epeira ventricosa</name>
    <dbReference type="NCBI Taxonomy" id="182803"/>
    <lineage>
        <taxon>Eukaryota</taxon>
        <taxon>Metazoa</taxon>
        <taxon>Ecdysozoa</taxon>
        <taxon>Arthropoda</taxon>
        <taxon>Chelicerata</taxon>
        <taxon>Arachnida</taxon>
        <taxon>Araneae</taxon>
        <taxon>Araneomorphae</taxon>
        <taxon>Entelegynae</taxon>
        <taxon>Araneoidea</taxon>
        <taxon>Araneidae</taxon>
        <taxon>Araneus</taxon>
    </lineage>
</organism>
<evidence type="ECO:0000313" key="1">
    <source>
        <dbReference type="EMBL" id="GBM25773.1"/>
    </source>
</evidence>